<comment type="caution">
    <text evidence="15">The sequence shown here is derived from an EMBL/GenBank/DDBJ whole genome shotgun (WGS) entry which is preliminary data.</text>
</comment>
<dbReference type="InterPro" id="IPR035926">
    <property type="entry name" value="NusB-like_sf"/>
</dbReference>
<evidence type="ECO:0000256" key="5">
    <source>
        <dbReference type="ARBA" id="ARBA00022553"/>
    </source>
</evidence>
<keyword evidence="7" id="KW-0276">Fatty acid metabolism</keyword>
<evidence type="ECO:0000313" key="16">
    <source>
        <dbReference type="Proteomes" id="UP001174909"/>
    </source>
</evidence>
<dbReference type="InterPro" id="IPR006162">
    <property type="entry name" value="Ppantetheine_attach_site"/>
</dbReference>
<dbReference type="GO" id="GO:0031564">
    <property type="term" value="P:transcription antitermination"/>
    <property type="evidence" value="ECO:0007669"/>
    <property type="project" value="UniProtKB-KW"/>
</dbReference>
<dbReference type="NCBIfam" id="NF002148">
    <property type="entry name" value="PRK00982.1-2"/>
    <property type="match status" value="1"/>
</dbReference>
<keyword evidence="10" id="KW-0443">Lipid metabolism</keyword>
<dbReference type="PANTHER" id="PTHR11078">
    <property type="entry name" value="N UTILIZATION SUBSTANCE PROTEIN B-RELATED"/>
    <property type="match status" value="1"/>
</dbReference>
<evidence type="ECO:0000256" key="13">
    <source>
        <dbReference type="RuleBase" id="RU000722"/>
    </source>
</evidence>
<name>A0AA35SYL8_GEOBA</name>
<proteinExistence type="inferred from homology"/>
<keyword evidence="5" id="KW-0597">Phosphoprotein</keyword>
<dbReference type="Gene3D" id="1.10.940.10">
    <property type="entry name" value="NusB-like"/>
    <property type="match status" value="1"/>
</dbReference>
<evidence type="ECO:0000256" key="9">
    <source>
        <dbReference type="ARBA" id="ARBA00023015"/>
    </source>
</evidence>
<evidence type="ECO:0000256" key="1">
    <source>
        <dbReference type="ARBA" id="ARBA00005952"/>
    </source>
</evidence>
<evidence type="ECO:0000256" key="6">
    <source>
        <dbReference type="ARBA" id="ARBA00022814"/>
    </source>
</evidence>
<dbReference type="InterPro" id="IPR006027">
    <property type="entry name" value="NusB_RsmB_TIM44"/>
</dbReference>
<evidence type="ECO:0000256" key="4">
    <source>
        <dbReference type="ARBA" id="ARBA00022516"/>
    </source>
</evidence>
<dbReference type="Gene3D" id="1.10.1200.10">
    <property type="entry name" value="ACP-like"/>
    <property type="match status" value="1"/>
</dbReference>
<feature type="domain" description="Carrier" evidence="14">
    <location>
        <begin position="143"/>
        <end position="226"/>
    </location>
</feature>
<dbReference type="Pfam" id="PF00550">
    <property type="entry name" value="PP-binding"/>
    <property type="match status" value="1"/>
</dbReference>
<reference evidence="15" key="1">
    <citation type="submission" date="2023-03" db="EMBL/GenBank/DDBJ databases">
        <authorList>
            <person name="Steffen K."/>
            <person name="Cardenas P."/>
        </authorList>
    </citation>
    <scope>NUCLEOTIDE SEQUENCE</scope>
</reference>
<comment type="similarity">
    <text evidence="2">Belongs to the acyl carrier protein (ACP) family.</text>
</comment>
<accession>A0AA35SYL8</accession>
<dbReference type="AlphaFoldDB" id="A0AA35SYL8"/>
<dbReference type="SUPFAM" id="SSF48013">
    <property type="entry name" value="NusB-like"/>
    <property type="match status" value="1"/>
</dbReference>
<organism evidence="15 16">
    <name type="scientific">Geodia barretti</name>
    <name type="common">Barrett's horny sponge</name>
    <dbReference type="NCBI Taxonomy" id="519541"/>
    <lineage>
        <taxon>Eukaryota</taxon>
        <taxon>Metazoa</taxon>
        <taxon>Porifera</taxon>
        <taxon>Demospongiae</taxon>
        <taxon>Heteroscleromorpha</taxon>
        <taxon>Tetractinellida</taxon>
        <taxon>Astrophorina</taxon>
        <taxon>Geodiidae</taxon>
        <taxon>Geodia</taxon>
    </lineage>
</organism>
<dbReference type="EMBL" id="CASHTH010002956">
    <property type="protein sequence ID" value="CAI8037702.1"/>
    <property type="molecule type" value="Genomic_DNA"/>
</dbReference>
<dbReference type="PANTHER" id="PTHR11078:SF3">
    <property type="entry name" value="ANTITERMINATION NUSB DOMAIN-CONTAINING PROTEIN"/>
    <property type="match status" value="1"/>
</dbReference>
<dbReference type="InterPro" id="IPR003231">
    <property type="entry name" value="ACP"/>
</dbReference>
<dbReference type="GO" id="GO:0005829">
    <property type="term" value="C:cytosol"/>
    <property type="evidence" value="ECO:0007669"/>
    <property type="project" value="TreeGrafter"/>
</dbReference>
<dbReference type="NCBIfam" id="TIGR01951">
    <property type="entry name" value="nusB"/>
    <property type="match status" value="1"/>
</dbReference>
<keyword evidence="6" id="KW-0889">Transcription antitermination</keyword>
<evidence type="ECO:0000256" key="7">
    <source>
        <dbReference type="ARBA" id="ARBA00022832"/>
    </source>
</evidence>
<comment type="similarity">
    <text evidence="1">Belongs to the NusB family.</text>
</comment>
<gene>
    <name evidence="15" type="ORF">GBAR_LOCUS21098</name>
</gene>
<dbReference type="SUPFAM" id="SSF47336">
    <property type="entry name" value="ACP-like"/>
    <property type="match status" value="1"/>
</dbReference>
<keyword evidence="9" id="KW-0805">Transcription regulation</keyword>
<protein>
    <recommendedName>
        <fullName evidence="13">Acyl carrier protein</fullName>
    </recommendedName>
</protein>
<dbReference type="NCBIfam" id="TIGR00517">
    <property type="entry name" value="acyl_carrier"/>
    <property type="match status" value="1"/>
</dbReference>
<evidence type="ECO:0000256" key="2">
    <source>
        <dbReference type="ARBA" id="ARBA00010930"/>
    </source>
</evidence>
<evidence type="ECO:0000256" key="11">
    <source>
        <dbReference type="ARBA" id="ARBA00023160"/>
    </source>
</evidence>
<dbReference type="InterPro" id="IPR036736">
    <property type="entry name" value="ACP-like_sf"/>
</dbReference>
<keyword evidence="12" id="KW-0804">Transcription</keyword>
<dbReference type="GO" id="GO:0006353">
    <property type="term" value="P:DNA-templated transcription termination"/>
    <property type="evidence" value="ECO:0007669"/>
    <property type="project" value="InterPro"/>
</dbReference>
<evidence type="ECO:0000256" key="3">
    <source>
        <dbReference type="ARBA" id="ARBA00022450"/>
    </source>
</evidence>
<comment type="function">
    <text evidence="13">Carrier of the growing fatty acid chain in fatty acid biosynthesis.</text>
</comment>
<evidence type="ECO:0000313" key="15">
    <source>
        <dbReference type="EMBL" id="CAI8037702.1"/>
    </source>
</evidence>
<dbReference type="HAMAP" id="MF_01217">
    <property type="entry name" value="Acyl_carrier"/>
    <property type="match status" value="1"/>
</dbReference>
<dbReference type="GO" id="GO:0003723">
    <property type="term" value="F:RNA binding"/>
    <property type="evidence" value="ECO:0007669"/>
    <property type="project" value="UniProtKB-KW"/>
</dbReference>
<keyword evidence="8" id="KW-0694">RNA-binding</keyword>
<dbReference type="Proteomes" id="UP001174909">
    <property type="component" value="Unassembled WGS sequence"/>
</dbReference>
<sequence>MVKAADPRRVARSVALQSLFASDVCGRPWGDDQARRPSPDYDWLDEDIDRTAMEFADRLHRGVSVHRQRLDGLIGQFAPAWPVTQLPIVDRNILRIAIFELLHNPATPPKAAIDEAVELAKVFGSDSSARFVNGVLGSVMTSLESGELVAAGPAPDGNKLGADEADVEEGSSFIEDLNADSLDLVELIMAFEEEFSTEESPLEIPDEDAGSIATVSDAVAYLKGRGIDDD</sequence>
<evidence type="ECO:0000256" key="10">
    <source>
        <dbReference type="ARBA" id="ARBA00023098"/>
    </source>
</evidence>
<dbReference type="PROSITE" id="PS00012">
    <property type="entry name" value="PHOSPHOPANTETHEINE"/>
    <property type="match status" value="1"/>
</dbReference>
<dbReference type="PROSITE" id="PS50075">
    <property type="entry name" value="CARRIER"/>
    <property type="match status" value="1"/>
</dbReference>
<dbReference type="HAMAP" id="MF_00073">
    <property type="entry name" value="NusB"/>
    <property type="match status" value="1"/>
</dbReference>
<evidence type="ECO:0000256" key="8">
    <source>
        <dbReference type="ARBA" id="ARBA00022884"/>
    </source>
</evidence>
<dbReference type="Pfam" id="PF01029">
    <property type="entry name" value="NusB"/>
    <property type="match status" value="1"/>
</dbReference>
<dbReference type="InterPro" id="IPR011605">
    <property type="entry name" value="NusB_fam"/>
</dbReference>
<dbReference type="InterPro" id="IPR009081">
    <property type="entry name" value="PP-bd_ACP"/>
</dbReference>
<dbReference type="GO" id="GO:0006633">
    <property type="term" value="P:fatty acid biosynthetic process"/>
    <property type="evidence" value="ECO:0007669"/>
    <property type="project" value="UniProtKB-KW"/>
</dbReference>
<evidence type="ECO:0000256" key="12">
    <source>
        <dbReference type="ARBA" id="ARBA00023163"/>
    </source>
</evidence>
<evidence type="ECO:0000259" key="14">
    <source>
        <dbReference type="PROSITE" id="PS50075"/>
    </source>
</evidence>
<keyword evidence="4 13" id="KW-0444">Lipid biosynthesis</keyword>
<keyword evidence="11 13" id="KW-0275">Fatty acid biosynthesis</keyword>
<keyword evidence="3 13" id="KW-0596">Phosphopantetheine</keyword>
<keyword evidence="16" id="KW-1185">Reference proteome</keyword>